<feature type="domain" description="Flagellar motor switch protein FliN-like C-terminal" evidence="3">
    <location>
        <begin position="340"/>
        <end position="408"/>
    </location>
</feature>
<dbReference type="EMBL" id="VLKU01000004">
    <property type="protein sequence ID" value="TWI35137.1"/>
    <property type="molecule type" value="Genomic_DNA"/>
</dbReference>
<protein>
    <submittedName>
        <fullName evidence="4">Type III secretion protein Q</fullName>
    </submittedName>
</protein>
<comment type="similarity">
    <text evidence="1">Belongs to the FliN/MopA/SpaO family.</text>
</comment>
<evidence type="ECO:0000313" key="5">
    <source>
        <dbReference type="Proteomes" id="UP000316225"/>
    </source>
</evidence>
<dbReference type="GO" id="GO:0009425">
    <property type="term" value="C:bacterial-type flagellum basal body"/>
    <property type="evidence" value="ECO:0007669"/>
    <property type="project" value="InterPro"/>
</dbReference>
<dbReference type="Gene3D" id="2.30.330.10">
    <property type="entry name" value="SpoA-like"/>
    <property type="match status" value="2"/>
</dbReference>
<dbReference type="GO" id="GO:0071978">
    <property type="term" value="P:bacterial-type flagellum-dependent swarming motility"/>
    <property type="evidence" value="ECO:0007669"/>
    <property type="project" value="TreeGrafter"/>
</dbReference>
<dbReference type="GO" id="GO:0003774">
    <property type="term" value="F:cytoskeletal motor activity"/>
    <property type="evidence" value="ECO:0007669"/>
    <property type="project" value="InterPro"/>
</dbReference>
<dbReference type="Pfam" id="PF01052">
    <property type="entry name" value="FliMN_C"/>
    <property type="match status" value="1"/>
</dbReference>
<dbReference type="InterPro" id="IPR001172">
    <property type="entry name" value="FliN_T3SS_HrcQb"/>
</dbReference>
<sequence>MTLPPARQPAAGAISASRLERLVLQQQDHSPQDLPQRDPRRLPLARRRLTAEQAAAQNLLCMRRGPINLRAGGTMVSVALTGARQLPVGAAWLELEIEGHPARIGLSWGAARRQAGLPLENTDPADAALLIEDSLAAWLDDVEAQAGLSIRFRSLVTEPEETASAVHLGLRLEVMQKPPAQPYRQQMPLELSPAAARALGPVLSRWTAPIAEDLPLKLRTAVEIDNMRLSVAELASLGPGDALVLTEVPDSARIVIESQFTALARPAGEGPLPAAWSLAGPFTLRSPRDRTVPTASRSEVLMSDTDTPSPEPAGQTPPPAEPAPRGPRPPQAGAAPSTESLDALELRLSFRLGETLMSLAELRRAGPGTIITLDRPDGALVDILANGQLIGTGEVISVAGQRAIEIRSLFGDG</sequence>
<organism evidence="4 5">
    <name type="scientific">Paracoccus sulfuroxidans</name>
    <dbReference type="NCBI Taxonomy" id="384678"/>
    <lineage>
        <taxon>Bacteria</taxon>
        <taxon>Pseudomonadati</taxon>
        <taxon>Pseudomonadota</taxon>
        <taxon>Alphaproteobacteria</taxon>
        <taxon>Rhodobacterales</taxon>
        <taxon>Paracoccaceae</taxon>
        <taxon>Paracoccus</taxon>
    </lineage>
</organism>
<dbReference type="AlphaFoldDB" id="A0A562NSE7"/>
<gene>
    <name evidence="4" type="ORF">IQ24_01646</name>
</gene>
<name>A0A562NSE7_9RHOB</name>
<dbReference type="PRINTS" id="PR00956">
    <property type="entry name" value="FLGMOTORFLIN"/>
</dbReference>
<evidence type="ECO:0000259" key="3">
    <source>
        <dbReference type="Pfam" id="PF01052"/>
    </source>
</evidence>
<accession>A0A562NSE7</accession>
<dbReference type="GO" id="GO:0050918">
    <property type="term" value="P:positive chemotaxis"/>
    <property type="evidence" value="ECO:0007669"/>
    <property type="project" value="TreeGrafter"/>
</dbReference>
<dbReference type="InterPro" id="IPR036429">
    <property type="entry name" value="SpoA-like_sf"/>
</dbReference>
<dbReference type="SUPFAM" id="SSF101801">
    <property type="entry name" value="Surface presentation of antigens (SPOA)"/>
    <property type="match status" value="1"/>
</dbReference>
<proteinExistence type="inferred from homology"/>
<dbReference type="PANTHER" id="PTHR30034:SF6">
    <property type="entry name" value="YOP PROTEINS TRANSLOCATION PROTEIN Q"/>
    <property type="match status" value="1"/>
</dbReference>
<dbReference type="PANTHER" id="PTHR30034">
    <property type="entry name" value="FLAGELLAR MOTOR SWITCH PROTEIN FLIM"/>
    <property type="match status" value="1"/>
</dbReference>
<keyword evidence="5" id="KW-1185">Reference proteome</keyword>
<feature type="compositionally biased region" description="Pro residues" evidence="2">
    <location>
        <begin position="309"/>
        <end position="330"/>
    </location>
</feature>
<evidence type="ECO:0000313" key="4">
    <source>
        <dbReference type="EMBL" id="TWI35137.1"/>
    </source>
</evidence>
<dbReference type="InterPro" id="IPR001543">
    <property type="entry name" value="FliN-like_C"/>
</dbReference>
<dbReference type="Proteomes" id="UP000316225">
    <property type="component" value="Unassembled WGS sequence"/>
</dbReference>
<comment type="caution">
    <text evidence="4">The sequence shown here is derived from an EMBL/GenBank/DDBJ whole genome shotgun (WGS) entry which is preliminary data.</text>
</comment>
<feature type="region of interest" description="Disordered" evidence="2">
    <location>
        <begin position="283"/>
        <end position="339"/>
    </location>
</feature>
<evidence type="ECO:0000256" key="2">
    <source>
        <dbReference type="SAM" id="MobiDB-lite"/>
    </source>
</evidence>
<dbReference type="OrthoDB" id="9801534at2"/>
<dbReference type="RefSeq" id="WP_145397381.1">
    <property type="nucleotide sequence ID" value="NZ_VLKU01000004.1"/>
</dbReference>
<evidence type="ECO:0000256" key="1">
    <source>
        <dbReference type="ARBA" id="ARBA00009226"/>
    </source>
</evidence>
<reference evidence="4 5" key="1">
    <citation type="journal article" date="2015" name="Stand. Genomic Sci.">
        <title>Genomic Encyclopedia of Bacterial and Archaeal Type Strains, Phase III: the genomes of soil and plant-associated and newly described type strains.</title>
        <authorList>
            <person name="Whitman W.B."/>
            <person name="Woyke T."/>
            <person name="Klenk H.P."/>
            <person name="Zhou Y."/>
            <person name="Lilburn T.G."/>
            <person name="Beck B.J."/>
            <person name="De Vos P."/>
            <person name="Vandamme P."/>
            <person name="Eisen J.A."/>
            <person name="Garrity G."/>
            <person name="Hugenholtz P."/>
            <person name="Kyrpides N.C."/>
        </authorList>
    </citation>
    <scope>NUCLEOTIDE SEQUENCE [LARGE SCALE GENOMIC DNA]</scope>
    <source>
        <strain evidence="4 5">CGMCC 1.5364</strain>
    </source>
</reference>